<comment type="caution">
    <text evidence="1">The sequence shown here is derived from an EMBL/GenBank/DDBJ whole genome shotgun (WGS) entry which is preliminary data.</text>
</comment>
<accession>A0A2P5ELV4</accession>
<dbReference type="Proteomes" id="UP000237000">
    <property type="component" value="Unassembled WGS sequence"/>
</dbReference>
<name>A0A2P5ELV4_TREOI</name>
<gene>
    <name evidence="1" type="ORF">TorRG33x02_178030</name>
</gene>
<reference evidence="2" key="1">
    <citation type="submission" date="2016-06" db="EMBL/GenBank/DDBJ databases">
        <title>Parallel loss of symbiosis genes in relatives of nitrogen-fixing non-legume Parasponia.</title>
        <authorList>
            <person name="Van Velzen R."/>
            <person name="Holmer R."/>
            <person name="Bu F."/>
            <person name="Rutten L."/>
            <person name="Van Zeijl A."/>
            <person name="Liu W."/>
            <person name="Santuari L."/>
            <person name="Cao Q."/>
            <person name="Sharma T."/>
            <person name="Shen D."/>
            <person name="Roswanjaya Y."/>
            <person name="Wardhani T."/>
            <person name="Kalhor M.S."/>
            <person name="Jansen J."/>
            <person name="Van den Hoogen J."/>
            <person name="Gungor B."/>
            <person name="Hartog M."/>
            <person name="Hontelez J."/>
            <person name="Verver J."/>
            <person name="Yang W.-C."/>
            <person name="Schijlen E."/>
            <person name="Repin R."/>
            <person name="Schilthuizen M."/>
            <person name="Schranz E."/>
            <person name="Heidstra R."/>
            <person name="Miyata K."/>
            <person name="Fedorova E."/>
            <person name="Kohlen W."/>
            <person name="Bisseling T."/>
            <person name="Smit S."/>
            <person name="Geurts R."/>
        </authorList>
    </citation>
    <scope>NUCLEOTIDE SEQUENCE [LARGE SCALE GENOMIC DNA]</scope>
    <source>
        <strain evidence="2">cv. RG33-2</strain>
    </source>
</reference>
<dbReference type="AlphaFoldDB" id="A0A2P5ELV4"/>
<organism evidence="1 2">
    <name type="scientific">Trema orientale</name>
    <name type="common">Charcoal tree</name>
    <name type="synonym">Celtis orientalis</name>
    <dbReference type="NCBI Taxonomy" id="63057"/>
    <lineage>
        <taxon>Eukaryota</taxon>
        <taxon>Viridiplantae</taxon>
        <taxon>Streptophyta</taxon>
        <taxon>Embryophyta</taxon>
        <taxon>Tracheophyta</taxon>
        <taxon>Spermatophyta</taxon>
        <taxon>Magnoliopsida</taxon>
        <taxon>eudicotyledons</taxon>
        <taxon>Gunneridae</taxon>
        <taxon>Pentapetalae</taxon>
        <taxon>rosids</taxon>
        <taxon>fabids</taxon>
        <taxon>Rosales</taxon>
        <taxon>Cannabaceae</taxon>
        <taxon>Trema</taxon>
    </lineage>
</organism>
<proteinExistence type="predicted"/>
<dbReference type="EMBL" id="JXTC01000132">
    <property type="protein sequence ID" value="PON86462.1"/>
    <property type="molecule type" value="Genomic_DNA"/>
</dbReference>
<protein>
    <submittedName>
        <fullName evidence="1">Uncharacterized protein</fullName>
    </submittedName>
</protein>
<evidence type="ECO:0000313" key="2">
    <source>
        <dbReference type="Proteomes" id="UP000237000"/>
    </source>
</evidence>
<dbReference type="InParanoid" id="A0A2P5ELV4"/>
<sequence>MEFTRISKLSEVNAYKPQKIAIAYYSKRPTRLREFLSSSCIKKTNKVSSAGCRENIRRLNKAKVISIFLSRGK</sequence>
<evidence type="ECO:0000313" key="1">
    <source>
        <dbReference type="EMBL" id="PON86462.1"/>
    </source>
</evidence>
<dbReference type="OrthoDB" id="10329559at2759"/>
<keyword evidence="2" id="KW-1185">Reference proteome</keyword>